<accession>A0A1L9U7X4</accession>
<organism evidence="2 3">
    <name type="scientific">Aspergillus brasiliensis (strain CBS 101740 / IMI 381727 / IBT 21946)</name>
    <dbReference type="NCBI Taxonomy" id="767769"/>
    <lineage>
        <taxon>Eukaryota</taxon>
        <taxon>Fungi</taxon>
        <taxon>Dikarya</taxon>
        <taxon>Ascomycota</taxon>
        <taxon>Pezizomycotina</taxon>
        <taxon>Eurotiomycetes</taxon>
        <taxon>Eurotiomycetidae</taxon>
        <taxon>Eurotiales</taxon>
        <taxon>Aspergillaceae</taxon>
        <taxon>Aspergillus</taxon>
        <taxon>Aspergillus subgen. Circumdati</taxon>
    </lineage>
</organism>
<evidence type="ECO:0000313" key="2">
    <source>
        <dbReference type="EMBL" id="OJJ67764.1"/>
    </source>
</evidence>
<keyword evidence="1" id="KW-0812">Transmembrane</keyword>
<evidence type="ECO:0000256" key="1">
    <source>
        <dbReference type="SAM" id="Phobius"/>
    </source>
</evidence>
<dbReference type="EMBL" id="KV878693">
    <property type="protein sequence ID" value="OJJ67764.1"/>
    <property type="molecule type" value="Genomic_DNA"/>
</dbReference>
<feature type="transmembrane region" description="Helical" evidence="1">
    <location>
        <begin position="113"/>
        <end position="131"/>
    </location>
</feature>
<keyword evidence="3" id="KW-1185">Reference proteome</keyword>
<dbReference type="VEuPathDB" id="FungiDB:ASPBRDRAFT_47797"/>
<name>A0A1L9U7X4_ASPBC</name>
<dbReference type="GeneID" id="93578433"/>
<gene>
    <name evidence="2" type="ORF">ASPBRDRAFT_47797</name>
</gene>
<dbReference type="AlphaFoldDB" id="A0A1L9U7X4"/>
<reference evidence="3" key="1">
    <citation type="journal article" date="2017" name="Genome Biol.">
        <title>Comparative genomics reveals high biological diversity and specific adaptations in the industrially and medically important fungal genus Aspergillus.</title>
        <authorList>
            <person name="de Vries R.P."/>
            <person name="Riley R."/>
            <person name="Wiebenga A."/>
            <person name="Aguilar-Osorio G."/>
            <person name="Amillis S."/>
            <person name="Uchima C.A."/>
            <person name="Anderluh G."/>
            <person name="Asadollahi M."/>
            <person name="Askin M."/>
            <person name="Barry K."/>
            <person name="Battaglia E."/>
            <person name="Bayram O."/>
            <person name="Benocci T."/>
            <person name="Braus-Stromeyer S.A."/>
            <person name="Caldana C."/>
            <person name="Canovas D."/>
            <person name="Cerqueira G.C."/>
            <person name="Chen F."/>
            <person name="Chen W."/>
            <person name="Choi C."/>
            <person name="Clum A."/>
            <person name="Dos Santos R.A."/>
            <person name="Damasio A.R."/>
            <person name="Diallinas G."/>
            <person name="Emri T."/>
            <person name="Fekete E."/>
            <person name="Flipphi M."/>
            <person name="Freyberg S."/>
            <person name="Gallo A."/>
            <person name="Gournas C."/>
            <person name="Habgood R."/>
            <person name="Hainaut M."/>
            <person name="Harispe M.L."/>
            <person name="Henrissat B."/>
            <person name="Hilden K.S."/>
            <person name="Hope R."/>
            <person name="Hossain A."/>
            <person name="Karabika E."/>
            <person name="Karaffa L."/>
            <person name="Karanyi Z."/>
            <person name="Krasevec N."/>
            <person name="Kuo A."/>
            <person name="Kusch H."/>
            <person name="LaButti K."/>
            <person name="Lagendijk E.L."/>
            <person name="Lapidus A."/>
            <person name="Levasseur A."/>
            <person name="Lindquist E."/>
            <person name="Lipzen A."/>
            <person name="Logrieco A.F."/>
            <person name="MacCabe A."/>
            <person name="Maekelae M.R."/>
            <person name="Malavazi I."/>
            <person name="Melin P."/>
            <person name="Meyer V."/>
            <person name="Mielnichuk N."/>
            <person name="Miskei M."/>
            <person name="Molnar A.P."/>
            <person name="Mule G."/>
            <person name="Ngan C.Y."/>
            <person name="Orejas M."/>
            <person name="Orosz E."/>
            <person name="Ouedraogo J.P."/>
            <person name="Overkamp K.M."/>
            <person name="Park H.-S."/>
            <person name="Perrone G."/>
            <person name="Piumi F."/>
            <person name="Punt P.J."/>
            <person name="Ram A.F."/>
            <person name="Ramon A."/>
            <person name="Rauscher S."/>
            <person name="Record E."/>
            <person name="Riano-Pachon D.M."/>
            <person name="Robert V."/>
            <person name="Roehrig J."/>
            <person name="Ruller R."/>
            <person name="Salamov A."/>
            <person name="Salih N.S."/>
            <person name="Samson R.A."/>
            <person name="Sandor E."/>
            <person name="Sanguinetti M."/>
            <person name="Schuetze T."/>
            <person name="Sepcic K."/>
            <person name="Shelest E."/>
            <person name="Sherlock G."/>
            <person name="Sophianopoulou V."/>
            <person name="Squina F.M."/>
            <person name="Sun H."/>
            <person name="Susca A."/>
            <person name="Todd R.B."/>
            <person name="Tsang A."/>
            <person name="Unkles S.E."/>
            <person name="van de Wiele N."/>
            <person name="van Rossen-Uffink D."/>
            <person name="Oliveira J.V."/>
            <person name="Vesth T.C."/>
            <person name="Visser J."/>
            <person name="Yu J.-H."/>
            <person name="Zhou M."/>
            <person name="Andersen M.R."/>
            <person name="Archer D.B."/>
            <person name="Baker S.E."/>
            <person name="Benoit I."/>
            <person name="Brakhage A.A."/>
            <person name="Braus G.H."/>
            <person name="Fischer R."/>
            <person name="Frisvad J.C."/>
            <person name="Goldman G.H."/>
            <person name="Houbraken J."/>
            <person name="Oakley B."/>
            <person name="Pocsi I."/>
            <person name="Scazzocchio C."/>
            <person name="Seiboth B."/>
            <person name="vanKuyk P.A."/>
            <person name="Wortman J."/>
            <person name="Dyer P.S."/>
            <person name="Grigoriev I.V."/>
        </authorList>
    </citation>
    <scope>NUCLEOTIDE SEQUENCE [LARGE SCALE GENOMIC DNA]</scope>
    <source>
        <strain evidence="3">CBS 101740 / IMI 381727 / IBT 21946</strain>
    </source>
</reference>
<feature type="transmembrane region" description="Helical" evidence="1">
    <location>
        <begin position="137"/>
        <end position="159"/>
    </location>
</feature>
<proteinExistence type="predicted"/>
<keyword evidence="1" id="KW-1133">Transmembrane helix</keyword>
<dbReference type="Proteomes" id="UP000184499">
    <property type="component" value="Unassembled WGS sequence"/>
</dbReference>
<feature type="transmembrane region" description="Helical" evidence="1">
    <location>
        <begin position="87"/>
        <end position="106"/>
    </location>
</feature>
<protein>
    <submittedName>
        <fullName evidence="2">Uncharacterized protein</fullName>
    </submittedName>
</protein>
<dbReference type="RefSeq" id="XP_067475013.1">
    <property type="nucleotide sequence ID" value="XM_067625945.1"/>
</dbReference>
<sequence>MSLFALEPLYGMRYYPFFFALELGSACIISRQRLCPYVKGTATAAGVHCFEAGGRAHDGNALCSKLKSFDLFPCASEPALLSDSTSMALYALAWMIAGISFVNLFSIRHADEYQSPFLICGVLFCGVVASAGGREEFLGALISSALFYIAGAQLISLLFHMIKAWHLKQPPTEHLFSSDTEKYQP</sequence>
<keyword evidence="1" id="KW-0472">Membrane</keyword>
<evidence type="ECO:0000313" key="3">
    <source>
        <dbReference type="Proteomes" id="UP000184499"/>
    </source>
</evidence>